<protein>
    <submittedName>
        <fullName evidence="1">Uncharacterized protein</fullName>
    </submittedName>
</protein>
<proteinExistence type="predicted"/>
<keyword evidence="2" id="KW-1185">Reference proteome</keyword>
<evidence type="ECO:0000313" key="1">
    <source>
        <dbReference type="EMBL" id="KAI5662805.1"/>
    </source>
</evidence>
<name>A0ACC0AR29_CATRO</name>
<accession>A0ACC0AR29</accession>
<sequence length="1985" mass="221420">MSTAISVTEILQQTTVYLSEVLSQSDLRHRLFTIFLEKIPSSDHQIPLKPLKLASETLENALSTSNPSIKSSSLRLAEKLLQSYPKNRFSSFLLSLIYALFRRPNDAAINLFDIFHLDPSLARVEIAPHLFEELFLRHFLPVLEWYNEQRSRILSTSSSVNLGSGYDSDEQSVVVSPSRLLKNMSDNQALGFKDLERDYEEILDENCRAFAKYFREVLQNKDGKHLVDPPPVLLQIGEGEKSGNQEPMQMQRKFSLKNGRFFLLKDICSSINSSDPTKDWAAQTTPVIWAAVCDHQPSKFCSVSIFPLFLILLIAKIHNPERLNLFSAQRFSLLGTKTLKNILSQIKSIRRKASPRESPSSPNYISDPELGSFLNDNFSNPSLSDSEAEQEEKNKALASFSTRQSKMRKQKEPAFEESNSSPDHLMEDVDNPPGGGGKHTPPKDFVCPITSHIFEDPVTLETGQTYERKAIQEWIDRGNSTCPITRQKLHSTQLPKTNYVLKRLIASWQELNSSRVLKEPEKSKPDVEQRFEGKFQPVIRSPSPNCVITQATVDGKICDIRLAITSLCMSEILQDSERAVLQIEKLWLESHTEVDIRNMISKPAVINGFVEILFNSVDPRVLQATIFLLSELGSRDDAVLQTLTRVDSDVECIVALFKRGLLEAVVLIYLLTPFTMSLVEVEMVDSLLAVLQTHEDDLLNMCIKPKTASVLLLGELLKTDEGKQASEIVRSVISANAIENVVDRLQSELRDERTSAMAILLRCMQENGKSRNIIADKAELTPIMDSFRGTTEGEWFQIVQFLSELVKLNRRTFNEQILHIIKDEGPFSTMHTLLMYLQIAPQDQCPVAEPRKMSIYREEAIDSLISCLKNSQFPSAQTAAAETILSLQGRFSYSGEPLARPFLLRRAGLNGSHASMKIKDQNGSHNQENMEEERAAEAWERKMAFVLVSHEFGLVFEALAEGLRSSYTELRSACFIAATWLVHMLTILPDTGVKGAARVCLLKQFVSIFKSSKEKEDKILAILALSSFISDSEGLHDLTAHIKDILRGLRELKRSSALAFQILKVLSEEHESSADLWSHKELVQEDCSTHGEVLSISSFKDNIFSGHSDGTIKVWARKGERLHLIQESQEHTKAVTSLAILPSLGRLFSGSLDRTVRVWSIDGKVMHCEKVHEMKDHVNNLVISNSLSCFVPQGAGVKVCAFMEWSIQVLNPNKYVKCLILVQGKLYCGCLDSSIQEIDLATGTQSTIQSGSRKLLAKGSPVHAIQVCDGLIYSASSSFDGAAVKIWSASSNSMVGSLPSTSEVRAMASSSDLIYLGCKGGIVEVWCKKKHNKVETLQTGTNAKVISMAVSSNEDLLVIGTSDGKIQGKVFQIFRPSMQELEILLLSTKMVISSTLQHLEDTQKKSNSKHVSRARQGGIKTTPFIIANEAFERLASVGLNINMTIYLKYEYHLENATVASILFWWGAVSNFLPTLGAFLSDSYMGRFPVIALGSVVSLAGQVLLLLTALLPSATPPYCENYPNNCIKPNGGQLALLFSSFALMSIGAGGIRPCSLAFGADQFDNPEKPNNQRILQSFFNWYYACVSVSVIFAITVLVYIQTAYGWKIGFGVPVGLMFIAAVLFFLGSNLYVKLNPDKSLMTGLAQVVAVAWKNKKLSLPPNNSDGWYHHDKAAKLTSPTDRLRFFNKACIIRNPEKELKADGSISDPWKLCTVQQVENLKSIIKVLPIWSTSIMISVTISQHSFHLLQAITMDRTLFGNFKIPPASFVVFAVLTLGLWVAIYDRIIVPFLSKYTNNKRGLSFEQRMGFGLFLSCIATAVAAVVERKRRTRAIQQGLGNNPLGIVKMSAMWLVPQFCLTGLSEAFNAIGQIEYYYANFPKSMSSIGVALFALGLAVGNLVGSAIVQIVNHFSKRGGRIEWLSDNLNQGHYDYYYWVLSLLSLVNFFYFILLTCFYDCSDDQKSSDEEEKEESIIKEANVDKSAEDL</sequence>
<organism evidence="1 2">
    <name type="scientific">Catharanthus roseus</name>
    <name type="common">Madagascar periwinkle</name>
    <name type="synonym">Vinca rosea</name>
    <dbReference type="NCBI Taxonomy" id="4058"/>
    <lineage>
        <taxon>Eukaryota</taxon>
        <taxon>Viridiplantae</taxon>
        <taxon>Streptophyta</taxon>
        <taxon>Embryophyta</taxon>
        <taxon>Tracheophyta</taxon>
        <taxon>Spermatophyta</taxon>
        <taxon>Magnoliopsida</taxon>
        <taxon>eudicotyledons</taxon>
        <taxon>Gunneridae</taxon>
        <taxon>Pentapetalae</taxon>
        <taxon>asterids</taxon>
        <taxon>lamiids</taxon>
        <taxon>Gentianales</taxon>
        <taxon>Apocynaceae</taxon>
        <taxon>Rauvolfioideae</taxon>
        <taxon>Vinceae</taxon>
        <taxon>Catharanthinae</taxon>
        <taxon>Catharanthus</taxon>
    </lineage>
</organism>
<comment type="caution">
    <text evidence="1">The sequence shown here is derived from an EMBL/GenBank/DDBJ whole genome shotgun (WGS) entry which is preliminary data.</text>
</comment>
<dbReference type="Proteomes" id="UP001060085">
    <property type="component" value="Linkage Group LG05"/>
</dbReference>
<reference evidence="2" key="1">
    <citation type="journal article" date="2023" name="Nat. Plants">
        <title>Single-cell RNA sequencing provides a high-resolution roadmap for understanding the multicellular compartmentation of specialized metabolism.</title>
        <authorList>
            <person name="Sun S."/>
            <person name="Shen X."/>
            <person name="Li Y."/>
            <person name="Li Y."/>
            <person name="Wang S."/>
            <person name="Li R."/>
            <person name="Zhang H."/>
            <person name="Shen G."/>
            <person name="Guo B."/>
            <person name="Wei J."/>
            <person name="Xu J."/>
            <person name="St-Pierre B."/>
            <person name="Chen S."/>
            <person name="Sun C."/>
        </authorList>
    </citation>
    <scope>NUCLEOTIDE SEQUENCE [LARGE SCALE GENOMIC DNA]</scope>
</reference>
<gene>
    <name evidence="1" type="ORF">M9H77_22128</name>
</gene>
<evidence type="ECO:0000313" key="2">
    <source>
        <dbReference type="Proteomes" id="UP001060085"/>
    </source>
</evidence>
<dbReference type="EMBL" id="CM044705">
    <property type="protein sequence ID" value="KAI5662805.1"/>
    <property type="molecule type" value="Genomic_DNA"/>
</dbReference>